<evidence type="ECO:0000313" key="6">
    <source>
        <dbReference type="Proteomes" id="UP000230233"/>
    </source>
</evidence>
<reference evidence="5" key="2">
    <citation type="journal article" date="2018" name="Science">
        <title>Rapid genome shrinkage in a self-fertile nematode reveals sperm competition proteins.</title>
        <authorList>
            <person name="Yin D."/>
            <person name="Schwarz E.M."/>
            <person name="Thomas C.G."/>
            <person name="Felde R.L."/>
            <person name="Korf I.F."/>
            <person name="Cutter A.D."/>
            <person name="Schartner C.M."/>
            <person name="Ralston E.J."/>
            <person name="Meyer B.J."/>
            <person name="Haag E.S."/>
        </authorList>
    </citation>
    <scope>NUCLEOTIDE SEQUENCE</scope>
    <source>
        <strain evidence="5">JU1422</strain>
    </source>
</reference>
<keyword evidence="1" id="KW-0067">ATP-binding</keyword>
<gene>
    <name evidence="5" type="primary">Cnig_chr_V.g17580</name>
    <name evidence="4" type="synonym">Cnig_chr_V.g17578</name>
    <name evidence="4" type="ORF">B9Z55_017578</name>
    <name evidence="5" type="ORF">B9Z55_017580</name>
</gene>
<comment type="cofactor">
    <cofactor evidence="1">
        <name>Mg(2+)</name>
        <dbReference type="ChEBI" id="CHEBI:18420"/>
    </cofactor>
</comment>
<dbReference type="EC" id="5.6.2.3" evidence="1"/>
<dbReference type="SUPFAM" id="SSF52540">
    <property type="entry name" value="P-loop containing nucleoside triphosphate hydrolases"/>
    <property type="match status" value="2"/>
</dbReference>
<dbReference type="GO" id="GO:0016787">
    <property type="term" value="F:hydrolase activity"/>
    <property type="evidence" value="ECO:0007669"/>
    <property type="project" value="UniProtKB-KW"/>
</dbReference>
<dbReference type="Proteomes" id="UP000230233">
    <property type="component" value="Chromosome V"/>
</dbReference>
<dbReference type="STRING" id="1611254.A0A2G5T9R1"/>
<comment type="catalytic activity">
    <reaction evidence="1">
        <text>ATP + H2O = ADP + phosphate + H(+)</text>
        <dbReference type="Rhea" id="RHEA:13065"/>
        <dbReference type="ChEBI" id="CHEBI:15377"/>
        <dbReference type="ChEBI" id="CHEBI:15378"/>
        <dbReference type="ChEBI" id="CHEBI:30616"/>
        <dbReference type="ChEBI" id="CHEBI:43474"/>
        <dbReference type="ChEBI" id="CHEBI:456216"/>
        <dbReference type="EC" id="5.6.2.3"/>
    </reaction>
</comment>
<dbReference type="PANTHER" id="PTHR10492:SF57">
    <property type="entry name" value="ATP-DEPENDENT DNA HELICASE"/>
    <property type="match status" value="1"/>
</dbReference>
<dbReference type="GO" id="GO:0006281">
    <property type="term" value="P:DNA repair"/>
    <property type="evidence" value="ECO:0007669"/>
    <property type="project" value="UniProtKB-KW"/>
</dbReference>
<keyword evidence="1" id="KW-0547">Nucleotide-binding</keyword>
<sequence length="494" mass="54511">MMDRMEAMNGDLKQWINKDYRRVDRRHEGVDIKKCEKEGAEMRKQLNPEQSEAVEAILDALESGDGGLFFLDGPGGSGKTFVYNCLANIVIGKGLTILPMAWTGIAASLLPNGRTVVSVCKLDTNNFCKSSMLKPNSTLAKILAAISIILWDEAPMSPKASLETIDQLFRDITQVNLPFGGKVVVLGGDFRQVLPVMDTGGADEQVANCIKRSYLWNQFQVFHLKTNMRLTGGALQWKNELLEIGDGKVGAPVSGEMGIPDSLKSHGDLAEEVFGDLLSSGDVQKLAKVAILTPRNKEALEVNNSVLDRMPGTATVYLSLDEVCHKDGTVLNDSLNFTTEFLNQMTPSGMPPHELRLKKGAIVMLLRNLDVKNSLCNGTRFVIEKMGARILQCKFVSGPRQGDSVLIPRIKLNYEKRIPFTMSRLQFPIRLSFAMTINKSQGQTFEKIGLQLTEPIFSHGQLYVALSRTTTKEGIRIEAPSGKMNNVVYSEVLQ</sequence>
<dbReference type="GO" id="GO:0006310">
    <property type="term" value="P:DNA recombination"/>
    <property type="evidence" value="ECO:0007669"/>
    <property type="project" value="UniProtKB-KW"/>
</dbReference>
<accession>A0A2G5T9R1</accession>
<feature type="domain" description="DNA helicase Pif1-like 2B" evidence="3">
    <location>
        <begin position="340"/>
        <end position="384"/>
    </location>
</feature>
<dbReference type="Gene3D" id="3.40.50.300">
    <property type="entry name" value="P-loop containing nucleotide triphosphate hydrolases"/>
    <property type="match status" value="1"/>
</dbReference>
<dbReference type="CDD" id="cd18809">
    <property type="entry name" value="SF1_C_RecD"/>
    <property type="match status" value="1"/>
</dbReference>
<reference evidence="6" key="1">
    <citation type="submission" date="2017-10" db="EMBL/GenBank/DDBJ databases">
        <title>Rapid genome shrinkage in a self-fertile nematode reveals novel sperm competition proteins.</title>
        <authorList>
            <person name="Yin D."/>
            <person name="Schwarz E.M."/>
            <person name="Thomas C.G."/>
            <person name="Felde R.L."/>
            <person name="Korf I.F."/>
            <person name="Cutter A.D."/>
            <person name="Schartner C.M."/>
            <person name="Ralston E.J."/>
            <person name="Meyer B.J."/>
            <person name="Haag E.S."/>
        </authorList>
    </citation>
    <scope>NUCLEOTIDE SEQUENCE [LARGE SCALE GENOMIC DNA]</scope>
    <source>
        <strain evidence="6">JU1422</strain>
    </source>
</reference>
<evidence type="ECO:0000313" key="4">
    <source>
        <dbReference type="EMBL" id="PIC24133.1"/>
    </source>
</evidence>
<evidence type="ECO:0000259" key="3">
    <source>
        <dbReference type="Pfam" id="PF21530"/>
    </source>
</evidence>
<dbReference type="OrthoDB" id="5864836at2759"/>
<evidence type="ECO:0000259" key="2">
    <source>
        <dbReference type="Pfam" id="PF05970"/>
    </source>
</evidence>
<dbReference type="AlphaFoldDB" id="A0A2G5T9R1"/>
<dbReference type="InterPro" id="IPR027417">
    <property type="entry name" value="P-loop_NTPase"/>
</dbReference>
<dbReference type="GO" id="GO:0043139">
    <property type="term" value="F:5'-3' DNA helicase activity"/>
    <property type="evidence" value="ECO:0007669"/>
    <property type="project" value="UniProtKB-EC"/>
</dbReference>
<protein>
    <recommendedName>
        <fullName evidence="1">ATP-dependent DNA helicase</fullName>
        <ecNumber evidence="1">5.6.2.3</ecNumber>
    </recommendedName>
</protein>
<keyword evidence="1" id="KW-0233">DNA recombination</keyword>
<feature type="domain" description="DNA helicase Pif1-like DEAD-box helicase" evidence="2">
    <location>
        <begin position="45"/>
        <end position="249"/>
    </location>
</feature>
<organism evidence="5 6">
    <name type="scientific">Caenorhabditis nigoni</name>
    <dbReference type="NCBI Taxonomy" id="1611254"/>
    <lineage>
        <taxon>Eukaryota</taxon>
        <taxon>Metazoa</taxon>
        <taxon>Ecdysozoa</taxon>
        <taxon>Nematoda</taxon>
        <taxon>Chromadorea</taxon>
        <taxon>Rhabditida</taxon>
        <taxon>Rhabditina</taxon>
        <taxon>Rhabditomorpha</taxon>
        <taxon>Rhabditoidea</taxon>
        <taxon>Rhabditidae</taxon>
        <taxon>Peloderinae</taxon>
        <taxon>Caenorhabditis</taxon>
    </lineage>
</organism>
<evidence type="ECO:0000313" key="5">
    <source>
        <dbReference type="EMBL" id="PIC24135.1"/>
    </source>
</evidence>
<keyword evidence="1" id="KW-0234">DNA repair</keyword>
<keyword evidence="1" id="KW-0347">Helicase</keyword>
<dbReference type="PANTHER" id="PTHR10492">
    <property type="match status" value="1"/>
</dbReference>
<keyword evidence="1" id="KW-0378">Hydrolase</keyword>
<evidence type="ECO:0000256" key="1">
    <source>
        <dbReference type="RuleBase" id="RU363044"/>
    </source>
</evidence>
<dbReference type="Pfam" id="PF05970">
    <property type="entry name" value="PIF1"/>
    <property type="match status" value="1"/>
</dbReference>
<dbReference type="EMBL" id="PDUG01000005">
    <property type="protein sequence ID" value="PIC24133.1"/>
    <property type="molecule type" value="Genomic_DNA"/>
</dbReference>
<dbReference type="GO" id="GO:0000723">
    <property type="term" value="P:telomere maintenance"/>
    <property type="evidence" value="ECO:0007669"/>
    <property type="project" value="InterPro"/>
</dbReference>
<dbReference type="InterPro" id="IPR049163">
    <property type="entry name" value="Pif1-like_2B_dom"/>
</dbReference>
<name>A0A2G5T9R1_9PELO</name>
<dbReference type="EMBL" id="PDUG01000005">
    <property type="protein sequence ID" value="PIC24135.1"/>
    <property type="molecule type" value="Genomic_DNA"/>
</dbReference>
<proteinExistence type="inferred from homology"/>
<dbReference type="Pfam" id="PF21530">
    <property type="entry name" value="Pif1_2B_dom"/>
    <property type="match status" value="1"/>
</dbReference>
<keyword evidence="6" id="KW-1185">Reference proteome</keyword>
<dbReference type="InterPro" id="IPR010285">
    <property type="entry name" value="DNA_helicase_pif1-like_DEAD"/>
</dbReference>
<comment type="caution">
    <text evidence="5">The sequence shown here is derived from an EMBL/GenBank/DDBJ whole genome shotgun (WGS) entry which is preliminary data.</text>
</comment>
<dbReference type="FunFam" id="3.40.50.300:FF:002884">
    <property type="entry name" value="ATP-dependent DNA helicase"/>
    <property type="match status" value="1"/>
</dbReference>
<keyword evidence="1" id="KW-0227">DNA damage</keyword>
<dbReference type="GO" id="GO:0005524">
    <property type="term" value="F:ATP binding"/>
    <property type="evidence" value="ECO:0007669"/>
    <property type="project" value="UniProtKB-KW"/>
</dbReference>
<comment type="similarity">
    <text evidence="1">Belongs to the helicase family.</text>
</comment>